<name>A0AAN7WHB5_9PEZI</name>
<evidence type="ECO:0008006" key="3">
    <source>
        <dbReference type="Google" id="ProtNLM"/>
    </source>
</evidence>
<proteinExistence type="predicted"/>
<comment type="caution">
    <text evidence="1">The sequence shown here is derived from an EMBL/GenBank/DDBJ whole genome shotgun (WGS) entry which is preliminary data.</text>
</comment>
<protein>
    <recommendedName>
        <fullName evidence="3">F-box domain-containing protein</fullName>
    </recommendedName>
</protein>
<dbReference type="EMBL" id="JAVRQU010000003">
    <property type="protein sequence ID" value="KAK5705467.1"/>
    <property type="molecule type" value="Genomic_DNA"/>
</dbReference>
<organism evidence="1 2">
    <name type="scientific">Elasticomyces elasticus</name>
    <dbReference type="NCBI Taxonomy" id="574655"/>
    <lineage>
        <taxon>Eukaryota</taxon>
        <taxon>Fungi</taxon>
        <taxon>Dikarya</taxon>
        <taxon>Ascomycota</taxon>
        <taxon>Pezizomycotina</taxon>
        <taxon>Dothideomycetes</taxon>
        <taxon>Dothideomycetidae</taxon>
        <taxon>Mycosphaerellales</taxon>
        <taxon>Teratosphaeriaceae</taxon>
        <taxon>Elasticomyces</taxon>
    </lineage>
</organism>
<evidence type="ECO:0000313" key="2">
    <source>
        <dbReference type="Proteomes" id="UP001310594"/>
    </source>
</evidence>
<reference evidence="1" key="1">
    <citation type="submission" date="2023-08" db="EMBL/GenBank/DDBJ databases">
        <title>Black Yeasts Isolated from many extreme environments.</title>
        <authorList>
            <person name="Coleine C."/>
            <person name="Stajich J.E."/>
            <person name="Selbmann L."/>
        </authorList>
    </citation>
    <scope>NUCLEOTIDE SEQUENCE</scope>
    <source>
        <strain evidence="1">CCFEE 5810</strain>
    </source>
</reference>
<evidence type="ECO:0000313" key="1">
    <source>
        <dbReference type="EMBL" id="KAK5705467.1"/>
    </source>
</evidence>
<sequence>MGIYWKVFALNKRQSLLQHSFLKFIEILMNNAAEPLVDILKVPELRMYTVNNAAVAIARARGMDSNLIALPQELIDLIISYVTADEDLINLGLASSFFFRLLAPVLTKAVAKTEAPWAGQRIITASDWGCGIPSCVPKETIRRIASEGMSKEEWSPGQNAEAKRSYYLYNMKALEITDCIGVSDCRCGARLHQPTNQIRRLAHLRMSADDVALLGRLTCPPAPHAPYQAVLRCVDLKEFVRDDVIASSEYPYSLGEVLCCFTAWSDGGHARWAGRRCDITSLQHVEDSWKDVSEEAVSHLEDEGKDWRVTGGKRA</sequence>
<gene>
    <name evidence="1" type="ORF">LTR97_002585</name>
</gene>
<dbReference type="AlphaFoldDB" id="A0AAN7WHB5"/>
<dbReference type="Proteomes" id="UP001310594">
    <property type="component" value="Unassembled WGS sequence"/>
</dbReference>
<accession>A0AAN7WHB5</accession>